<dbReference type="RefSeq" id="WP_313793273.1">
    <property type="nucleotide sequence ID" value="NZ_CP102453.1"/>
</dbReference>
<organism evidence="2 3">
    <name type="scientific">Fundicoccus culcitae</name>
    <dbReference type="NCBI Taxonomy" id="2969821"/>
    <lineage>
        <taxon>Bacteria</taxon>
        <taxon>Bacillati</taxon>
        <taxon>Bacillota</taxon>
        <taxon>Bacilli</taxon>
        <taxon>Lactobacillales</taxon>
        <taxon>Aerococcaceae</taxon>
        <taxon>Fundicoccus</taxon>
    </lineage>
</organism>
<proteinExistence type="predicted"/>
<keyword evidence="1" id="KW-0812">Transmembrane</keyword>
<name>A0ABY5P5L7_9LACT</name>
<protein>
    <submittedName>
        <fullName evidence="2">DUF624 domain-containing protein</fullName>
    </submittedName>
</protein>
<sequence>MNRWVTFNKYMMLGLQWMLLNIYWLIFTFLGGVILGFFPATIALLTMLANKSYKEQSARELFKSFWQVYKKHFLRGNRYAVIYYGIAYLIYWSSLTVLSNDLQILYPWLILLLIMFVAHLAYFFVFMATEHLSFWGHLSQPFMVMLVTPLETIGIVVTTVLWLIVLDFFVVLIPLFSANVIALCWLLLSQQALRKIKKKQEVMEG</sequence>
<evidence type="ECO:0000313" key="2">
    <source>
        <dbReference type="EMBL" id="UUX33770.1"/>
    </source>
</evidence>
<feature type="transmembrane region" description="Helical" evidence="1">
    <location>
        <begin position="141"/>
        <end position="162"/>
    </location>
</feature>
<dbReference type="Proteomes" id="UP001315967">
    <property type="component" value="Chromosome"/>
</dbReference>
<evidence type="ECO:0000256" key="1">
    <source>
        <dbReference type="SAM" id="Phobius"/>
    </source>
</evidence>
<dbReference type="InterPro" id="IPR006938">
    <property type="entry name" value="DUF624"/>
</dbReference>
<keyword evidence="1" id="KW-1133">Transmembrane helix</keyword>
<feature type="transmembrane region" description="Helical" evidence="1">
    <location>
        <begin position="20"/>
        <end position="49"/>
    </location>
</feature>
<keyword evidence="3" id="KW-1185">Reference proteome</keyword>
<gene>
    <name evidence="2" type="ORF">NRE15_12900</name>
</gene>
<reference evidence="2 3" key="1">
    <citation type="submission" date="2022-08" db="EMBL/GenBank/DDBJ databases">
        <title>Aerococcaceae sp. nov isolated from spoiled eye mask.</title>
        <authorList>
            <person name="Zhou G."/>
            <person name="Xie X.-B."/>
            <person name="Shi Q.-S."/>
            <person name="Wang Y.-S."/>
            <person name="Wen X."/>
            <person name="Peng H."/>
            <person name="Yang X.-J."/>
            <person name="Tao H.-B."/>
            <person name="Huang X.-M."/>
        </authorList>
    </citation>
    <scope>NUCLEOTIDE SEQUENCE [LARGE SCALE GENOMIC DNA]</scope>
    <source>
        <strain evidence="3">DM20194951</strain>
    </source>
</reference>
<feature type="transmembrane region" description="Helical" evidence="1">
    <location>
        <begin position="168"/>
        <end position="188"/>
    </location>
</feature>
<keyword evidence="1" id="KW-0472">Membrane</keyword>
<accession>A0ABY5P5L7</accession>
<feature type="transmembrane region" description="Helical" evidence="1">
    <location>
        <begin position="80"/>
        <end position="99"/>
    </location>
</feature>
<dbReference type="Pfam" id="PF04854">
    <property type="entry name" value="DUF624"/>
    <property type="match status" value="1"/>
</dbReference>
<feature type="transmembrane region" description="Helical" evidence="1">
    <location>
        <begin position="105"/>
        <end position="129"/>
    </location>
</feature>
<dbReference type="EMBL" id="CP102453">
    <property type="protein sequence ID" value="UUX33770.1"/>
    <property type="molecule type" value="Genomic_DNA"/>
</dbReference>
<evidence type="ECO:0000313" key="3">
    <source>
        <dbReference type="Proteomes" id="UP001315967"/>
    </source>
</evidence>